<evidence type="ECO:0000313" key="2">
    <source>
        <dbReference type="Proteomes" id="UP000295453"/>
    </source>
</evidence>
<dbReference type="EMBL" id="SJZJ01000006">
    <property type="protein sequence ID" value="TCJ30065.1"/>
    <property type="molecule type" value="Genomic_DNA"/>
</dbReference>
<accession>A0A4R1CHY0</accession>
<name>A0A4R1CHY0_9ACTN</name>
<dbReference type="Pfam" id="PF04525">
    <property type="entry name" value="LOR"/>
    <property type="match status" value="1"/>
</dbReference>
<dbReference type="RefSeq" id="WP_131582189.1">
    <property type="nucleotide sequence ID" value="NZ_SJZJ01000006.1"/>
</dbReference>
<organism evidence="1 2">
    <name type="scientific">Nocardioides jejuensis</name>
    <dbReference type="NCBI Taxonomy" id="2502782"/>
    <lineage>
        <taxon>Bacteria</taxon>
        <taxon>Bacillati</taxon>
        <taxon>Actinomycetota</taxon>
        <taxon>Actinomycetes</taxon>
        <taxon>Propionibacteriales</taxon>
        <taxon>Nocardioidaceae</taxon>
        <taxon>Nocardioides</taxon>
    </lineage>
</organism>
<comment type="caution">
    <text evidence="1">The sequence shown here is derived from an EMBL/GenBank/DDBJ whole genome shotgun (WGS) entry which is preliminary data.</text>
</comment>
<dbReference type="InterPro" id="IPR007612">
    <property type="entry name" value="LOR"/>
</dbReference>
<dbReference type="AlphaFoldDB" id="A0A4R1CHY0"/>
<keyword evidence="2" id="KW-1185">Reference proteome</keyword>
<evidence type="ECO:0000313" key="1">
    <source>
        <dbReference type="EMBL" id="TCJ30065.1"/>
    </source>
</evidence>
<sequence length="189" mass="21086">MTAAMYLPEFFLKQKLTLMVNRYEIYALGPDGKPGQLMAFAEQKRMAFKEQVTFYTDASKVRPVFGFKARKVMDLGSGYDIVDEAGQPLGFFRKDFGASMLRSTFHLEGPGYAGSGQERSMTVAILRRFTDISFLPIHFDFTNAEGAPMLSSTRKASIGDRYHVTVPDQRVDFRVAAAVAVALDALMAR</sequence>
<reference evidence="1 2" key="1">
    <citation type="submission" date="2019-03" db="EMBL/GenBank/DDBJ databases">
        <authorList>
            <person name="Kim M.K.M."/>
        </authorList>
    </citation>
    <scope>NUCLEOTIDE SEQUENCE [LARGE SCALE GENOMIC DNA]</scope>
    <source>
        <strain evidence="1 2">18JY15-6</strain>
    </source>
</reference>
<proteinExistence type="predicted"/>
<dbReference type="OrthoDB" id="572274at2"/>
<gene>
    <name evidence="1" type="ORF">EPD65_05640</name>
</gene>
<protein>
    <submittedName>
        <fullName evidence="1">Uncharacterized protein</fullName>
    </submittedName>
</protein>
<dbReference type="Proteomes" id="UP000295453">
    <property type="component" value="Unassembled WGS sequence"/>
</dbReference>